<dbReference type="Proteomes" id="UP001271007">
    <property type="component" value="Unassembled WGS sequence"/>
</dbReference>
<comment type="caution">
    <text evidence="1">The sequence shown here is derived from an EMBL/GenBank/DDBJ whole genome shotgun (WGS) entry which is preliminary data.</text>
</comment>
<proteinExistence type="predicted"/>
<keyword evidence="2" id="KW-1185">Reference proteome</keyword>
<organism evidence="1 2">
    <name type="scientific">Extremus antarcticus</name>
    <dbReference type="NCBI Taxonomy" id="702011"/>
    <lineage>
        <taxon>Eukaryota</taxon>
        <taxon>Fungi</taxon>
        <taxon>Dikarya</taxon>
        <taxon>Ascomycota</taxon>
        <taxon>Pezizomycotina</taxon>
        <taxon>Dothideomycetes</taxon>
        <taxon>Dothideomycetidae</taxon>
        <taxon>Mycosphaerellales</taxon>
        <taxon>Extremaceae</taxon>
        <taxon>Extremus</taxon>
    </lineage>
</organism>
<name>A0AAJ0DAZ5_9PEZI</name>
<dbReference type="AlphaFoldDB" id="A0AAJ0DAZ5"/>
<sequence>MPPRQRAPKPIFSAQERQTLDQQIARVHQYHQAFKAFDVQQFNAGDGKKKLDLYIMYETRYQGYAATMNPLYYSLCRALNKIGAEDLDHREDALRDRIQHATGQARAAFGFANSLKAAIDAWLPTLTQEQRAHCAQQLRNTQAAAEGLRSLNKQSKLDQEVLEQQARARLHFQQPSSYGALRKKL</sequence>
<protein>
    <submittedName>
        <fullName evidence="1">Uncharacterized protein</fullName>
    </submittedName>
</protein>
<evidence type="ECO:0000313" key="2">
    <source>
        <dbReference type="Proteomes" id="UP001271007"/>
    </source>
</evidence>
<dbReference type="EMBL" id="JAWDJX010000084">
    <property type="protein sequence ID" value="KAK3046647.1"/>
    <property type="molecule type" value="Genomic_DNA"/>
</dbReference>
<accession>A0AAJ0DAZ5</accession>
<gene>
    <name evidence="1" type="ORF">LTR09_011861</name>
</gene>
<reference evidence="1" key="1">
    <citation type="submission" date="2023-04" db="EMBL/GenBank/DDBJ databases">
        <title>Black Yeasts Isolated from many extreme environments.</title>
        <authorList>
            <person name="Coleine C."/>
            <person name="Stajich J.E."/>
            <person name="Selbmann L."/>
        </authorList>
    </citation>
    <scope>NUCLEOTIDE SEQUENCE</scope>
    <source>
        <strain evidence="1">CCFEE 5312</strain>
    </source>
</reference>
<evidence type="ECO:0000313" key="1">
    <source>
        <dbReference type="EMBL" id="KAK3046647.1"/>
    </source>
</evidence>